<comment type="similarity">
    <text evidence="1">Belongs to the class-IV pyridoxal-phosphate-dependent aminotransferase family.</text>
</comment>
<evidence type="ECO:0000313" key="3">
    <source>
        <dbReference type="Proteomes" id="UP001201812"/>
    </source>
</evidence>
<dbReference type="EMBL" id="JAKKPZ010000021">
    <property type="protein sequence ID" value="KAI1711663.1"/>
    <property type="molecule type" value="Genomic_DNA"/>
</dbReference>
<accession>A0AAD4N563</accession>
<evidence type="ECO:0000256" key="1">
    <source>
        <dbReference type="ARBA" id="ARBA00009320"/>
    </source>
</evidence>
<dbReference type="InterPro" id="IPR027417">
    <property type="entry name" value="P-loop_NTPase"/>
</dbReference>
<dbReference type="PANTHER" id="PTHR42743">
    <property type="entry name" value="AMINO-ACID AMINOTRANSFERASE"/>
    <property type="match status" value="1"/>
</dbReference>
<dbReference type="Proteomes" id="UP001201812">
    <property type="component" value="Unassembled WGS sequence"/>
</dbReference>
<protein>
    <submittedName>
        <fullName evidence="2">Branched-chain-amino-acid aminotransferase-like protein 1</fullName>
    </submittedName>
</protein>
<dbReference type="SUPFAM" id="SSF52540">
    <property type="entry name" value="P-loop containing nucleoside triphosphate hydrolases"/>
    <property type="match status" value="1"/>
</dbReference>
<dbReference type="GO" id="GO:0008483">
    <property type="term" value="F:transaminase activity"/>
    <property type="evidence" value="ECO:0007669"/>
    <property type="project" value="UniProtKB-KW"/>
</dbReference>
<name>A0AAD4N563_9BILA</name>
<keyword evidence="2" id="KW-0808">Transferase</keyword>
<dbReference type="PANTHER" id="PTHR42743:SF11">
    <property type="entry name" value="AMINODEOXYCHORISMATE LYASE"/>
    <property type="match status" value="1"/>
</dbReference>
<dbReference type="Gene3D" id="3.40.50.300">
    <property type="entry name" value="P-loop containing nucleotide triphosphate hydrolases"/>
    <property type="match status" value="1"/>
</dbReference>
<keyword evidence="2" id="KW-0032">Aminotransferase</keyword>
<organism evidence="2 3">
    <name type="scientific">Ditylenchus destructor</name>
    <dbReference type="NCBI Taxonomy" id="166010"/>
    <lineage>
        <taxon>Eukaryota</taxon>
        <taxon>Metazoa</taxon>
        <taxon>Ecdysozoa</taxon>
        <taxon>Nematoda</taxon>
        <taxon>Chromadorea</taxon>
        <taxon>Rhabditida</taxon>
        <taxon>Tylenchina</taxon>
        <taxon>Tylenchomorpha</taxon>
        <taxon>Sphaerularioidea</taxon>
        <taxon>Anguinidae</taxon>
        <taxon>Anguininae</taxon>
        <taxon>Ditylenchus</taxon>
    </lineage>
</organism>
<gene>
    <name evidence="2" type="ORF">DdX_10125</name>
</gene>
<dbReference type="AlphaFoldDB" id="A0AAD4N563"/>
<comment type="caution">
    <text evidence="2">The sequence shown here is derived from an EMBL/GenBank/DDBJ whole genome shotgun (WGS) entry which is preliminary data.</text>
</comment>
<sequence length="246" mass="28744">MDSTTKRICLWSCPRNMSTATMYSFAQRPDTVVVDEPFYAHYLNITGDDHPGREETLASQCSDPDKVIRDVIMADYPKPVVFFKQMTHHMVGNINEDFLQHTKNIIYIRNPEQIISSYAVVYPNVTMGHVALDEQWNFFNRLLKTSPPENMPIVLDSNELLKNPPKVLKMLCDALEIPFYEEMLTWKAGARPEDGCWAKYWYNNVHNSTGWTKQRKEERKCPENLKPLLEECRPYYEKLYAHSLKA</sequence>
<proteinExistence type="inferred from homology"/>
<evidence type="ECO:0000313" key="2">
    <source>
        <dbReference type="EMBL" id="KAI1711663.1"/>
    </source>
</evidence>
<dbReference type="InterPro" id="IPR050571">
    <property type="entry name" value="Class-IV_PLP-Dep_Aminotrnsfr"/>
</dbReference>
<keyword evidence="3" id="KW-1185">Reference proteome</keyword>
<reference evidence="2" key="1">
    <citation type="submission" date="2022-01" db="EMBL/GenBank/DDBJ databases">
        <title>Genome Sequence Resource for Two Populations of Ditylenchus destructor, the Migratory Endoparasitic Phytonematode.</title>
        <authorList>
            <person name="Zhang H."/>
            <person name="Lin R."/>
            <person name="Xie B."/>
        </authorList>
    </citation>
    <scope>NUCLEOTIDE SEQUENCE</scope>
    <source>
        <strain evidence="2">BazhouSP</strain>
    </source>
</reference>
<dbReference type="GO" id="GO:0019752">
    <property type="term" value="P:carboxylic acid metabolic process"/>
    <property type="evidence" value="ECO:0007669"/>
    <property type="project" value="TreeGrafter"/>
</dbReference>
<dbReference type="Pfam" id="PF19798">
    <property type="entry name" value="Sulfotransfer_5"/>
    <property type="match status" value="1"/>
</dbReference>